<feature type="domain" description="Helicase C-terminal" evidence="9">
    <location>
        <begin position="233"/>
        <end position="376"/>
    </location>
</feature>
<dbReference type="GO" id="GO:0016887">
    <property type="term" value="F:ATP hydrolysis activity"/>
    <property type="evidence" value="ECO:0007669"/>
    <property type="project" value="RHEA"/>
</dbReference>
<gene>
    <name evidence="5" type="primary">cshB</name>
    <name evidence="11" type="ORF">FD13_GL000480</name>
</gene>
<dbReference type="EC" id="3.6.4.13" evidence="5"/>
<evidence type="ECO:0000256" key="1">
    <source>
        <dbReference type="ARBA" id="ARBA00022741"/>
    </source>
</evidence>
<dbReference type="SUPFAM" id="SSF52540">
    <property type="entry name" value="P-loop containing nucleoside triphosphate hydrolases"/>
    <property type="match status" value="1"/>
</dbReference>
<dbReference type="HAMAP" id="MF_01494">
    <property type="entry name" value="DEAD_helicase_CshB"/>
    <property type="match status" value="1"/>
</dbReference>
<keyword evidence="12" id="KW-1185">Reference proteome</keyword>
<dbReference type="CDD" id="cd18787">
    <property type="entry name" value="SF2_C_DEAD"/>
    <property type="match status" value="1"/>
</dbReference>
<comment type="function">
    <text evidence="5">Probable DEAD-box RNA helicase. May work in conjunction with the cold shock proteins to ensure proper initiation of transcription at low and optimal temperatures.</text>
</comment>
<evidence type="ECO:0000256" key="2">
    <source>
        <dbReference type="ARBA" id="ARBA00022801"/>
    </source>
</evidence>
<dbReference type="GO" id="GO:0003723">
    <property type="term" value="F:RNA binding"/>
    <property type="evidence" value="ECO:0007669"/>
    <property type="project" value="UniProtKB-UniRule"/>
</dbReference>
<evidence type="ECO:0000256" key="5">
    <source>
        <dbReference type="HAMAP-Rule" id="MF_01494"/>
    </source>
</evidence>
<evidence type="ECO:0000256" key="6">
    <source>
        <dbReference type="PROSITE-ProRule" id="PRU00552"/>
    </source>
</evidence>
<dbReference type="InterPro" id="IPR027417">
    <property type="entry name" value="P-loop_NTPase"/>
</dbReference>
<dbReference type="PATRIC" id="fig|1423803.3.peg.475"/>
<dbReference type="PROSITE" id="PS51194">
    <property type="entry name" value="HELICASE_CTER"/>
    <property type="match status" value="1"/>
</dbReference>
<comment type="catalytic activity">
    <reaction evidence="5">
        <text>ATP + H2O = ADP + phosphate + H(+)</text>
        <dbReference type="Rhea" id="RHEA:13065"/>
        <dbReference type="ChEBI" id="CHEBI:15377"/>
        <dbReference type="ChEBI" id="CHEBI:15378"/>
        <dbReference type="ChEBI" id="CHEBI:30616"/>
        <dbReference type="ChEBI" id="CHEBI:43474"/>
        <dbReference type="ChEBI" id="CHEBI:456216"/>
        <dbReference type="EC" id="3.6.4.13"/>
    </reaction>
</comment>
<dbReference type="InterPro" id="IPR044742">
    <property type="entry name" value="DEAD/DEAH_RhlB"/>
</dbReference>
<dbReference type="SMART" id="SM00490">
    <property type="entry name" value="HELICc"/>
    <property type="match status" value="1"/>
</dbReference>
<keyword evidence="4 5" id="KW-0067">ATP-binding</keyword>
<comment type="caution">
    <text evidence="11">The sequence shown here is derived from an EMBL/GenBank/DDBJ whole genome shotgun (WGS) entry which is preliminary data.</text>
</comment>
<dbReference type="InterPro" id="IPR050079">
    <property type="entry name" value="DEAD_box_RNA_helicase"/>
</dbReference>
<dbReference type="Gene3D" id="3.40.50.300">
    <property type="entry name" value="P-loop containing nucleotide triphosphate hydrolases"/>
    <property type="match status" value="2"/>
</dbReference>
<keyword evidence="1 5" id="KW-0547">Nucleotide-binding</keyword>
<evidence type="ECO:0000256" key="4">
    <source>
        <dbReference type="ARBA" id="ARBA00022840"/>
    </source>
</evidence>
<evidence type="ECO:0000259" key="10">
    <source>
        <dbReference type="PROSITE" id="PS51195"/>
    </source>
</evidence>
<organism evidence="11 12">
    <name type="scientific">Levilactobacillus senmaizukei DSM 21775 = NBRC 103853</name>
    <dbReference type="NCBI Taxonomy" id="1423803"/>
    <lineage>
        <taxon>Bacteria</taxon>
        <taxon>Bacillati</taxon>
        <taxon>Bacillota</taxon>
        <taxon>Bacilli</taxon>
        <taxon>Lactobacillales</taxon>
        <taxon>Lactobacillaceae</taxon>
        <taxon>Levilactobacillus</taxon>
    </lineage>
</organism>
<dbReference type="EMBL" id="AYZH01000013">
    <property type="protein sequence ID" value="KRN01893.1"/>
    <property type="molecule type" value="Genomic_DNA"/>
</dbReference>
<dbReference type="GO" id="GO:0005829">
    <property type="term" value="C:cytosol"/>
    <property type="evidence" value="ECO:0007669"/>
    <property type="project" value="TreeGrafter"/>
</dbReference>
<reference evidence="11 12" key="1">
    <citation type="journal article" date="2015" name="Genome Announc.">
        <title>Expanding the biotechnology potential of lactobacilli through comparative genomics of 213 strains and associated genera.</title>
        <authorList>
            <person name="Sun Z."/>
            <person name="Harris H.M."/>
            <person name="McCann A."/>
            <person name="Guo C."/>
            <person name="Argimon S."/>
            <person name="Zhang W."/>
            <person name="Yang X."/>
            <person name="Jeffery I.B."/>
            <person name="Cooney J.C."/>
            <person name="Kagawa T.F."/>
            <person name="Liu W."/>
            <person name="Song Y."/>
            <person name="Salvetti E."/>
            <person name="Wrobel A."/>
            <person name="Rasinkangas P."/>
            <person name="Parkhill J."/>
            <person name="Rea M.C."/>
            <person name="O'Sullivan O."/>
            <person name="Ritari J."/>
            <person name="Douillard F.P."/>
            <person name="Paul Ross R."/>
            <person name="Yang R."/>
            <person name="Briner A.E."/>
            <person name="Felis G.E."/>
            <person name="de Vos W.M."/>
            <person name="Barrangou R."/>
            <person name="Klaenhammer T.R."/>
            <person name="Caufield P.W."/>
            <person name="Cui Y."/>
            <person name="Zhang H."/>
            <person name="O'Toole P.W."/>
        </authorList>
    </citation>
    <scope>NUCLEOTIDE SEQUENCE [LARGE SCALE GENOMIC DNA]</scope>
    <source>
        <strain evidence="11 12">DSM 21775</strain>
    </source>
</reference>
<dbReference type="SMART" id="SM00487">
    <property type="entry name" value="DEXDc"/>
    <property type="match status" value="1"/>
</dbReference>
<sequence length="452" mass="51543">MTVDFKAFNLQPYIMTALQKINFTTPTKVQEKLIPVIASGKDVVGQSQTGSGKTHTFLLPIFNQLTSENQVQAVITTPSRELAYQIRTAAEQLAAEAPFEIRIGNYVGGTDKQRQVAKLHHYQPQLVIGTPGRVLDLIQDQALDVHTTRQFVVDEADMTLDLGFLDQVDKIAGRMPKQLQMMVFSATIPQRLDPFLRKYMNHPVIEEIPTATVISSTIDNWLISTKGQNRNQLIYQLITMGEPYLVLIFANTKTRVEQINDFLKAQGLKVAMIHGGIKPRERKRVMREVKNLQYQFVVATDLAARGIDIEGVSHVINDDIPEDLDFFIHRVGRTGRQGMPGTAITLYSPDEERKITEIEKMGIKFQPKRISNGEIVDSYDRNRRTKRVKSTAKLDPTLIGMVMKKKKKIKPGYKHQIKQAIHAKKDQEKRIAARQSARNERKRRKRDSDRYK</sequence>
<evidence type="ECO:0000313" key="12">
    <source>
        <dbReference type="Proteomes" id="UP000051589"/>
    </source>
</evidence>
<dbReference type="AlphaFoldDB" id="A0A0R2DJM5"/>
<dbReference type="Pfam" id="PF00271">
    <property type="entry name" value="Helicase_C"/>
    <property type="match status" value="1"/>
</dbReference>
<dbReference type="PANTHER" id="PTHR47959">
    <property type="entry name" value="ATP-DEPENDENT RNA HELICASE RHLE-RELATED"/>
    <property type="match status" value="1"/>
</dbReference>
<accession>A0A0R2DJM5</accession>
<keyword evidence="5" id="KW-0694">RNA-binding</keyword>
<dbReference type="PROSITE" id="PS51195">
    <property type="entry name" value="Q_MOTIF"/>
    <property type="match status" value="1"/>
</dbReference>
<keyword evidence="2 5" id="KW-0378">Hydrolase</keyword>
<comment type="similarity">
    <text evidence="5">Belongs to the DEAD box helicase family. CshB subfamily.</text>
</comment>
<evidence type="ECO:0000313" key="11">
    <source>
        <dbReference type="EMBL" id="KRN01893.1"/>
    </source>
</evidence>
<dbReference type="InterPro" id="IPR030881">
    <property type="entry name" value="CshB"/>
</dbReference>
<dbReference type="InterPro" id="IPR011545">
    <property type="entry name" value="DEAD/DEAH_box_helicase_dom"/>
</dbReference>
<feature type="short sequence motif" description="Q motif" evidence="6">
    <location>
        <begin position="3"/>
        <end position="31"/>
    </location>
</feature>
<dbReference type="Pfam" id="PF00270">
    <property type="entry name" value="DEAD"/>
    <property type="match status" value="1"/>
</dbReference>
<evidence type="ECO:0000259" key="9">
    <source>
        <dbReference type="PROSITE" id="PS51194"/>
    </source>
</evidence>
<dbReference type="PANTHER" id="PTHR47959:SF1">
    <property type="entry name" value="ATP-DEPENDENT RNA HELICASE DBPA"/>
    <property type="match status" value="1"/>
</dbReference>
<evidence type="ECO:0000256" key="3">
    <source>
        <dbReference type="ARBA" id="ARBA00022806"/>
    </source>
</evidence>
<dbReference type="STRING" id="1423803.FD13_GL000480"/>
<proteinExistence type="inferred from homology"/>
<name>A0A0R2DJM5_9LACO</name>
<dbReference type="GO" id="GO:0005524">
    <property type="term" value="F:ATP binding"/>
    <property type="evidence" value="ECO:0007669"/>
    <property type="project" value="UniProtKB-UniRule"/>
</dbReference>
<dbReference type="Proteomes" id="UP000051589">
    <property type="component" value="Unassembled WGS sequence"/>
</dbReference>
<dbReference type="RefSeq" id="WP_061776724.1">
    <property type="nucleotide sequence ID" value="NZ_AYZH01000013.1"/>
</dbReference>
<keyword evidence="5" id="KW-0346">Stress response</keyword>
<dbReference type="InterPro" id="IPR001650">
    <property type="entry name" value="Helicase_C-like"/>
</dbReference>
<feature type="domain" description="DEAD-box RNA helicase Q" evidence="10">
    <location>
        <begin position="3"/>
        <end position="31"/>
    </location>
</feature>
<dbReference type="GO" id="GO:0006401">
    <property type="term" value="P:RNA catabolic process"/>
    <property type="evidence" value="ECO:0007669"/>
    <property type="project" value="UniProtKB-UniRule"/>
</dbReference>
<dbReference type="InterPro" id="IPR014014">
    <property type="entry name" value="RNA_helicase_DEAD_Q_motif"/>
</dbReference>
<evidence type="ECO:0000256" key="7">
    <source>
        <dbReference type="SAM" id="MobiDB-lite"/>
    </source>
</evidence>
<keyword evidence="5" id="KW-0963">Cytoplasm</keyword>
<feature type="region of interest" description="Disordered" evidence="7">
    <location>
        <begin position="417"/>
        <end position="452"/>
    </location>
</feature>
<protein>
    <recommendedName>
        <fullName evidence="5">DEAD-box ATP-dependent RNA helicase CshB</fullName>
        <ecNumber evidence="5">3.6.4.13</ecNumber>
    </recommendedName>
</protein>
<dbReference type="PROSITE" id="PS51192">
    <property type="entry name" value="HELICASE_ATP_BIND_1"/>
    <property type="match status" value="1"/>
</dbReference>
<dbReference type="CDD" id="cd00268">
    <property type="entry name" value="DEADc"/>
    <property type="match status" value="1"/>
</dbReference>
<dbReference type="GO" id="GO:0009409">
    <property type="term" value="P:response to cold"/>
    <property type="evidence" value="ECO:0007669"/>
    <property type="project" value="InterPro"/>
</dbReference>
<feature type="domain" description="Helicase ATP-binding" evidence="8">
    <location>
        <begin position="34"/>
        <end position="206"/>
    </location>
</feature>
<dbReference type="GO" id="GO:0003724">
    <property type="term" value="F:RNA helicase activity"/>
    <property type="evidence" value="ECO:0007669"/>
    <property type="project" value="UniProtKB-UniRule"/>
</dbReference>
<dbReference type="OrthoDB" id="9805696at2"/>
<evidence type="ECO:0000259" key="8">
    <source>
        <dbReference type="PROSITE" id="PS51192"/>
    </source>
</evidence>
<dbReference type="InterPro" id="IPR014001">
    <property type="entry name" value="Helicase_ATP-bd"/>
</dbReference>
<keyword evidence="3 5" id="KW-0347">Helicase</keyword>
<comment type="subcellular location">
    <subcellularLocation>
        <location evidence="5">Cytoplasm</location>
    </subcellularLocation>
</comment>